<dbReference type="Proteomes" id="UP000236724">
    <property type="component" value="Unassembled WGS sequence"/>
</dbReference>
<dbReference type="InterPro" id="IPR018253">
    <property type="entry name" value="DnaJ_domain_CS"/>
</dbReference>
<feature type="repeat" description="CXXCXGXG motif" evidence="14">
    <location>
        <begin position="191"/>
        <end position="198"/>
    </location>
</feature>
<name>A0A1H6FBD8_9GAMM</name>
<evidence type="ECO:0000313" key="19">
    <source>
        <dbReference type="Proteomes" id="UP000236724"/>
    </source>
</evidence>
<dbReference type="GO" id="GO:0009408">
    <property type="term" value="P:response to heat"/>
    <property type="evidence" value="ECO:0007669"/>
    <property type="project" value="InterPro"/>
</dbReference>
<feature type="binding site" evidence="14">
    <location>
        <position position="169"/>
    </location>
    <ligand>
        <name>Zn(2+)</name>
        <dbReference type="ChEBI" id="CHEBI:29105"/>
        <label>2</label>
    </ligand>
</feature>
<dbReference type="InterPro" id="IPR036410">
    <property type="entry name" value="HSP_DnaJ_Cys-rich_dom_sf"/>
</dbReference>
<evidence type="ECO:0000256" key="7">
    <source>
        <dbReference type="ARBA" id="ARBA00022771"/>
    </source>
</evidence>
<dbReference type="PANTHER" id="PTHR43096">
    <property type="entry name" value="DNAJ HOMOLOG 1, MITOCHONDRIAL-RELATED"/>
    <property type="match status" value="1"/>
</dbReference>
<comment type="subcellular location">
    <subcellularLocation>
        <location evidence="1 14">Cytoplasm</location>
    </subcellularLocation>
</comment>
<keyword evidence="8 14" id="KW-0862">Zinc</keyword>
<dbReference type="Pfam" id="PF01556">
    <property type="entry name" value="DnaJ_C"/>
    <property type="match status" value="1"/>
</dbReference>
<evidence type="ECO:0000256" key="14">
    <source>
        <dbReference type="HAMAP-Rule" id="MF_01152"/>
    </source>
</evidence>
<feature type="binding site" evidence="14">
    <location>
        <position position="191"/>
    </location>
    <ligand>
        <name>Zn(2+)</name>
        <dbReference type="ChEBI" id="CHEBI:29105"/>
        <label>2</label>
    </ligand>
</feature>
<evidence type="ECO:0000259" key="17">
    <source>
        <dbReference type="PROSITE" id="PS51188"/>
    </source>
</evidence>
<dbReference type="InterPro" id="IPR002939">
    <property type="entry name" value="DnaJ_C"/>
</dbReference>
<keyword evidence="10 14" id="KW-0143">Chaperone</keyword>
<dbReference type="GO" id="GO:0005737">
    <property type="term" value="C:cytoplasm"/>
    <property type="evidence" value="ECO:0007669"/>
    <property type="project" value="UniProtKB-SubCell"/>
</dbReference>
<dbReference type="FunFam" id="2.10.230.10:FF:000002">
    <property type="entry name" value="Molecular chaperone DnaJ"/>
    <property type="match status" value="1"/>
</dbReference>
<proteinExistence type="inferred from homology"/>
<comment type="subunit">
    <text evidence="2 14">Homodimer.</text>
</comment>
<feature type="binding site" evidence="14">
    <location>
        <position position="155"/>
    </location>
    <ligand>
        <name>Zn(2+)</name>
        <dbReference type="ChEBI" id="CHEBI:29105"/>
        <label>1</label>
    </ligand>
</feature>
<dbReference type="CDD" id="cd06257">
    <property type="entry name" value="DnaJ"/>
    <property type="match status" value="1"/>
</dbReference>
<dbReference type="GO" id="GO:0005524">
    <property type="term" value="F:ATP binding"/>
    <property type="evidence" value="ECO:0007669"/>
    <property type="project" value="InterPro"/>
</dbReference>
<accession>A0A1H6FBD8</accession>
<dbReference type="RefSeq" id="WP_103921072.1">
    <property type="nucleotide sequence ID" value="NZ_FMSV02000530.1"/>
</dbReference>
<dbReference type="GO" id="GO:0042026">
    <property type="term" value="P:protein refolding"/>
    <property type="evidence" value="ECO:0007669"/>
    <property type="project" value="TreeGrafter"/>
</dbReference>
<dbReference type="SMART" id="SM00271">
    <property type="entry name" value="DnaJ"/>
    <property type="match status" value="1"/>
</dbReference>
<dbReference type="Pfam" id="PF00226">
    <property type="entry name" value="DnaJ"/>
    <property type="match status" value="1"/>
</dbReference>
<dbReference type="InterPro" id="IPR001305">
    <property type="entry name" value="HSP_DnaJ_Cys-rich_dom"/>
</dbReference>
<dbReference type="Pfam" id="PF00684">
    <property type="entry name" value="DnaJ_CXXCXGXG"/>
    <property type="match status" value="1"/>
</dbReference>
<feature type="repeat" description="CXXCXGXG motif" evidence="14">
    <location>
        <begin position="169"/>
        <end position="176"/>
    </location>
</feature>
<feature type="domain" description="J" evidence="16">
    <location>
        <begin position="5"/>
        <end position="70"/>
    </location>
</feature>
<dbReference type="PROSITE" id="PS50076">
    <property type="entry name" value="DNAJ_2"/>
    <property type="match status" value="1"/>
</dbReference>
<evidence type="ECO:0000256" key="1">
    <source>
        <dbReference type="ARBA" id="ARBA00004496"/>
    </source>
</evidence>
<evidence type="ECO:0000256" key="6">
    <source>
        <dbReference type="ARBA" id="ARBA00022737"/>
    </source>
</evidence>
<dbReference type="EMBL" id="FMSV02000530">
    <property type="protein sequence ID" value="SEH07420.1"/>
    <property type="molecule type" value="Genomic_DNA"/>
</dbReference>
<dbReference type="PROSITE" id="PS00636">
    <property type="entry name" value="DNAJ_1"/>
    <property type="match status" value="1"/>
</dbReference>
<dbReference type="InterPro" id="IPR012724">
    <property type="entry name" value="DnaJ"/>
</dbReference>
<dbReference type="OrthoDB" id="9779889at2"/>
<feature type="binding site" evidence="14">
    <location>
        <position position="208"/>
    </location>
    <ligand>
        <name>Zn(2+)</name>
        <dbReference type="ChEBI" id="CHEBI:29105"/>
        <label>1</label>
    </ligand>
</feature>
<feature type="domain" description="CR-type" evidence="17">
    <location>
        <begin position="139"/>
        <end position="217"/>
    </location>
</feature>
<keyword evidence="7 14" id="KW-0863">Zinc-finger</keyword>
<dbReference type="Gene3D" id="1.10.287.110">
    <property type="entry name" value="DnaJ domain"/>
    <property type="match status" value="1"/>
</dbReference>
<keyword evidence="6 14" id="KW-0677">Repeat</keyword>
<evidence type="ECO:0000313" key="18">
    <source>
        <dbReference type="EMBL" id="SEH07420.1"/>
    </source>
</evidence>
<evidence type="ECO:0000256" key="9">
    <source>
        <dbReference type="ARBA" id="ARBA00023016"/>
    </source>
</evidence>
<feature type="repeat" description="CXXCXGXG motif" evidence="14">
    <location>
        <begin position="152"/>
        <end position="159"/>
    </location>
</feature>
<evidence type="ECO:0000256" key="2">
    <source>
        <dbReference type="ARBA" id="ARBA00011738"/>
    </source>
</evidence>
<evidence type="ECO:0000256" key="11">
    <source>
        <dbReference type="ARBA" id="ARBA00053423"/>
    </source>
</evidence>
<comment type="cofactor">
    <cofactor evidence="14">
        <name>Zn(2+)</name>
        <dbReference type="ChEBI" id="CHEBI:29105"/>
    </cofactor>
    <text evidence="14">Binds 2 Zn(2+) ions per monomer.</text>
</comment>
<keyword evidence="4 14" id="KW-0235">DNA replication</keyword>
<dbReference type="SUPFAM" id="SSF57938">
    <property type="entry name" value="DnaJ/Hsp40 cysteine-rich domain"/>
    <property type="match status" value="1"/>
</dbReference>
<dbReference type="InterPro" id="IPR008971">
    <property type="entry name" value="HSP40/DnaJ_pept-bd"/>
</dbReference>
<comment type="domain">
    <text evidence="14">The J domain is necessary and sufficient to stimulate DnaK ATPase activity. Zinc center 1 plays an important role in the autonomous, DnaK-independent chaperone activity of DnaJ. Zinc center 2 is essential for interaction with DnaK and for DnaJ activity.</text>
</comment>
<reference evidence="18 19" key="1">
    <citation type="submission" date="2016-10" db="EMBL/GenBank/DDBJ databases">
        <authorList>
            <person name="de Groot N.N."/>
        </authorList>
    </citation>
    <scope>NUCLEOTIDE SEQUENCE [LARGE SCALE GENOMIC DNA]</scope>
    <source>
        <strain evidence="18">MBHS1</strain>
    </source>
</reference>
<keyword evidence="9 14" id="KW-0346">Stress response</keyword>
<keyword evidence="3 14" id="KW-0963">Cytoplasm</keyword>
<comment type="similarity">
    <text evidence="12 14">Belongs to the DnaJ family.</text>
</comment>
<dbReference type="CDD" id="cd10719">
    <property type="entry name" value="DnaJ_zf"/>
    <property type="match status" value="1"/>
</dbReference>
<dbReference type="GO" id="GO:0006260">
    <property type="term" value="P:DNA replication"/>
    <property type="evidence" value="ECO:0007669"/>
    <property type="project" value="UniProtKB-KW"/>
</dbReference>
<dbReference type="FunFam" id="2.60.260.20:FF:000004">
    <property type="entry name" value="Molecular chaperone DnaJ"/>
    <property type="match status" value="1"/>
</dbReference>
<dbReference type="HAMAP" id="MF_01152">
    <property type="entry name" value="DnaJ"/>
    <property type="match status" value="1"/>
</dbReference>
<dbReference type="PROSITE" id="PS51188">
    <property type="entry name" value="ZF_CR"/>
    <property type="match status" value="1"/>
</dbReference>
<dbReference type="CDD" id="cd10747">
    <property type="entry name" value="DnaJ_C"/>
    <property type="match status" value="1"/>
</dbReference>
<feature type="binding site" evidence="14">
    <location>
        <position position="152"/>
    </location>
    <ligand>
        <name>Zn(2+)</name>
        <dbReference type="ChEBI" id="CHEBI:29105"/>
        <label>1</label>
    </ligand>
</feature>
<dbReference type="SUPFAM" id="SSF49493">
    <property type="entry name" value="HSP40/DnaJ peptide-binding domain"/>
    <property type="match status" value="2"/>
</dbReference>
<evidence type="ECO:0000256" key="4">
    <source>
        <dbReference type="ARBA" id="ARBA00022705"/>
    </source>
</evidence>
<evidence type="ECO:0000256" key="10">
    <source>
        <dbReference type="ARBA" id="ARBA00023186"/>
    </source>
</evidence>
<feature type="repeat" description="CXXCXGXG motif" evidence="14">
    <location>
        <begin position="205"/>
        <end position="212"/>
    </location>
</feature>
<sequence>MSKRDYYEVLGVKNNATQVELKKSYRRLAMKYHPDRNPGDEKAEAQFKEVKEAYEVLSDEHKRAAYDQFGHAGLDGAAGMGGAGFGGGGGAGFSDIFESVFGDMFGGGGGRGGGGKSRVYRGADLRYDLGLTLEEAVAGTEVKIRIPSQSKCGACNGSGAKKGSAPVTCSTCGGNGQVRMQQGFFSVQQTCPTCHGQGQMIKEPCPACGGDGRIQEHKTLSVQVPAGVDNGDRIRLSGEGEMGANGGPAGDLYVQINVKTHPIFTREESHLFCEVPISIATATLGGELEVPTLGGRVVLKVPTETQTGKVFRLHGKGVKPVRGGPVGDLHCKVVLETPVRLTAQQKELLKAFDDSMKESNMPHSPKSQSWLDKVKNFFEEFKV</sequence>
<evidence type="ECO:0000256" key="8">
    <source>
        <dbReference type="ARBA" id="ARBA00022833"/>
    </source>
</evidence>
<feature type="zinc finger region" description="CR-type" evidence="15">
    <location>
        <begin position="139"/>
        <end position="217"/>
    </location>
</feature>
<organism evidence="18 19">
    <name type="scientific">Candidatus Venteria ishoeyi</name>
    <dbReference type="NCBI Taxonomy" id="1899563"/>
    <lineage>
        <taxon>Bacteria</taxon>
        <taxon>Pseudomonadati</taxon>
        <taxon>Pseudomonadota</taxon>
        <taxon>Gammaproteobacteria</taxon>
        <taxon>Thiotrichales</taxon>
        <taxon>Thiotrichaceae</taxon>
        <taxon>Venteria</taxon>
    </lineage>
</organism>
<protein>
    <recommendedName>
        <fullName evidence="13 14">Chaperone protein DnaJ</fullName>
    </recommendedName>
</protein>
<dbReference type="PRINTS" id="PR00625">
    <property type="entry name" value="JDOMAIN"/>
</dbReference>
<evidence type="ECO:0000259" key="16">
    <source>
        <dbReference type="PROSITE" id="PS50076"/>
    </source>
</evidence>
<feature type="binding site" evidence="14">
    <location>
        <position position="172"/>
    </location>
    <ligand>
        <name>Zn(2+)</name>
        <dbReference type="ChEBI" id="CHEBI:29105"/>
        <label>2</label>
    </ligand>
</feature>
<dbReference type="Gene3D" id="2.10.230.10">
    <property type="entry name" value="Heat shock protein DnaJ, cysteine-rich domain"/>
    <property type="match status" value="1"/>
</dbReference>
<dbReference type="NCBIfam" id="TIGR02349">
    <property type="entry name" value="DnaJ_bact"/>
    <property type="match status" value="1"/>
</dbReference>
<dbReference type="PANTHER" id="PTHR43096:SF48">
    <property type="entry name" value="CHAPERONE PROTEIN DNAJ"/>
    <property type="match status" value="1"/>
</dbReference>
<dbReference type="Gene3D" id="2.60.260.20">
    <property type="entry name" value="Urease metallochaperone UreE, N-terminal domain"/>
    <property type="match status" value="2"/>
</dbReference>
<dbReference type="InterPro" id="IPR036869">
    <property type="entry name" value="J_dom_sf"/>
</dbReference>
<dbReference type="GO" id="GO:0051082">
    <property type="term" value="F:unfolded protein binding"/>
    <property type="evidence" value="ECO:0007669"/>
    <property type="project" value="UniProtKB-UniRule"/>
</dbReference>
<comment type="function">
    <text evidence="11 14">Participates actively in the response to hyperosmotic and heat shock by preventing the aggregation of stress-denatured proteins and by disaggregating proteins, also in an autonomous, DnaK-independent fashion. Unfolded proteins bind initially to DnaJ; upon interaction with the DnaJ-bound protein, DnaK hydrolyzes its bound ATP, resulting in the formation of a stable complex. GrpE releases ADP from DnaK; ATP binding to DnaK triggers the release of the substrate protein, thus completing the reaction cycle. Several rounds of ATP-dependent interactions between DnaJ, DnaK and GrpE are required for fully efficient folding. Also involved, together with DnaK and GrpE, in the DNA replication of plasmids through activation of initiation proteins.</text>
</comment>
<keyword evidence="5 14" id="KW-0479">Metal-binding</keyword>
<evidence type="ECO:0000256" key="12">
    <source>
        <dbReference type="ARBA" id="ARBA00061004"/>
    </source>
</evidence>
<evidence type="ECO:0000256" key="3">
    <source>
        <dbReference type="ARBA" id="ARBA00022490"/>
    </source>
</evidence>
<dbReference type="SUPFAM" id="SSF46565">
    <property type="entry name" value="Chaperone J-domain"/>
    <property type="match status" value="1"/>
</dbReference>
<evidence type="ECO:0000256" key="13">
    <source>
        <dbReference type="ARBA" id="ARBA00067609"/>
    </source>
</evidence>
<dbReference type="NCBIfam" id="NF008035">
    <property type="entry name" value="PRK10767.1"/>
    <property type="match status" value="1"/>
</dbReference>
<feature type="binding site" evidence="14">
    <location>
        <position position="205"/>
    </location>
    <ligand>
        <name>Zn(2+)</name>
        <dbReference type="ChEBI" id="CHEBI:29105"/>
        <label>1</label>
    </ligand>
</feature>
<gene>
    <name evidence="18" type="primary">dnaJ_2</name>
    <name evidence="14" type="synonym">dnaJ</name>
    <name evidence="18" type="ORF">MBHS_03295</name>
</gene>
<feature type="binding site" evidence="14">
    <location>
        <position position="194"/>
    </location>
    <ligand>
        <name>Zn(2+)</name>
        <dbReference type="ChEBI" id="CHEBI:29105"/>
        <label>2</label>
    </ligand>
</feature>
<evidence type="ECO:0000256" key="5">
    <source>
        <dbReference type="ARBA" id="ARBA00022723"/>
    </source>
</evidence>
<dbReference type="GO" id="GO:0031072">
    <property type="term" value="F:heat shock protein binding"/>
    <property type="evidence" value="ECO:0007669"/>
    <property type="project" value="InterPro"/>
</dbReference>
<keyword evidence="19" id="KW-1185">Reference proteome</keyword>
<dbReference type="FunFam" id="1.10.287.110:FF:000034">
    <property type="entry name" value="Chaperone protein DnaJ"/>
    <property type="match status" value="1"/>
</dbReference>
<dbReference type="InterPro" id="IPR001623">
    <property type="entry name" value="DnaJ_domain"/>
</dbReference>
<dbReference type="AlphaFoldDB" id="A0A1H6FBD8"/>
<evidence type="ECO:0000256" key="15">
    <source>
        <dbReference type="PROSITE-ProRule" id="PRU00546"/>
    </source>
</evidence>
<dbReference type="GO" id="GO:0008270">
    <property type="term" value="F:zinc ion binding"/>
    <property type="evidence" value="ECO:0007669"/>
    <property type="project" value="UniProtKB-UniRule"/>
</dbReference>